<keyword evidence="6" id="KW-1185">Reference proteome</keyword>
<dbReference type="InterPro" id="IPR032675">
    <property type="entry name" value="LRR_dom_sf"/>
</dbReference>
<organism evidence="5 6">
    <name type="scientific">Oncorhynchus kisutch</name>
    <name type="common">Coho salmon</name>
    <name type="synonym">Salmo kisutch</name>
    <dbReference type="NCBI Taxonomy" id="8019"/>
    <lineage>
        <taxon>Eukaryota</taxon>
        <taxon>Metazoa</taxon>
        <taxon>Chordata</taxon>
        <taxon>Craniata</taxon>
        <taxon>Vertebrata</taxon>
        <taxon>Euteleostomi</taxon>
        <taxon>Actinopterygii</taxon>
        <taxon>Neopterygii</taxon>
        <taxon>Teleostei</taxon>
        <taxon>Protacanthopterygii</taxon>
        <taxon>Salmoniformes</taxon>
        <taxon>Salmonidae</taxon>
        <taxon>Salmoninae</taxon>
        <taxon>Oncorhynchus</taxon>
    </lineage>
</organism>
<dbReference type="GO" id="GO:0031462">
    <property type="term" value="C:Cul2-RING ubiquitin ligase complex"/>
    <property type="evidence" value="ECO:0007669"/>
    <property type="project" value="TreeGrafter"/>
</dbReference>
<dbReference type="Gene3D" id="1.25.10.10">
    <property type="entry name" value="Leucine-rich Repeat Variant"/>
    <property type="match status" value="1"/>
</dbReference>
<feature type="domain" description="Protein zer-1 homolog-like C-terminal" evidence="4">
    <location>
        <begin position="377"/>
        <end position="731"/>
    </location>
</feature>
<dbReference type="AlphaFoldDB" id="A0A8C7MWG1"/>
<dbReference type="GeneTree" id="ENSGT00530000063187"/>
<dbReference type="InterPro" id="IPR011989">
    <property type="entry name" value="ARM-like"/>
</dbReference>
<evidence type="ECO:0000313" key="6">
    <source>
        <dbReference type="Proteomes" id="UP000694557"/>
    </source>
</evidence>
<evidence type="ECO:0000313" key="5">
    <source>
        <dbReference type="Ensembl" id="ENSOKIP00005084460.1"/>
    </source>
</evidence>
<evidence type="ECO:0000256" key="2">
    <source>
        <dbReference type="ARBA" id="ARBA00022786"/>
    </source>
</evidence>
<sequence>LPPSQFLFAEESCPVALSELCLAQVCLSLDSLCRTQPDGSLRLSWAPLLPQEMADQLLHKMAAQGTLNDRTVGIFRSCEQLRLRRACVRSSPLSAEAFRLALCPHRLQELDASGVPGGLTGAHILSGLASNPECRASLQRLTLSRLQLGWTSLEVKEEQVGFSSLQGLRTLNLANTDLTDPFLEDICTLPQLEVLDISSTPVTELSALLGCRLTLRSLTAHGLRQLDMSPARVISILSQLHALRHLDLSDDRFVSGDEAVRLLLEGGSGILPALVSLDVSGRKKVTEGAVTAFVEGRRGLLFLGLLATGAGSCDVLSGKNNLKVAGEANEKQICESLRRYRERECFTREALVHLYQLTNDMYDQTRPDILKLVLGGMQNYSKSLHVQLVASACVFNLTNQDMAVGMPHPLLSAVVHQVLEAMRSFPSHQQLQKNCLLVLCSDTILQDVPFDRFEAAKLVMNWLSGHVDRTLQRMAVAVISILVAKLSTEQTTQLGADIFIMKQLLGIVQQKAMAGVVDSTLKFALSALWNLTDETPTASRHFIQCQGLELYEEVLETYSSESSIQQKVLGLLNNIAEVEELQADMMQEDLLEHVVTLLQGPQVEVGVSYFAGGVLAHLTSRQDAWTLDQGLRQTILEQLHAAILTWALPEREMVSYRSFRPFFSLLQTSQPAGVQLWAVWAMHLVCTQNGVQYCHMLQVEGAVELLKTLSSDLDTHSNVRGMAESILGMVERHQTTSNPLRTQTEKGHHGRS</sequence>
<dbReference type="Ensembl" id="ENSOKIT00005090255.1">
    <property type="protein sequence ID" value="ENSOKIP00005084460.1"/>
    <property type="gene ID" value="ENSOKIG00005035472.1"/>
</dbReference>
<protein>
    <submittedName>
        <fullName evidence="5">Protein zyg-11 homolog</fullName>
    </submittedName>
</protein>
<keyword evidence="2" id="KW-0833">Ubl conjugation pathway</keyword>
<dbReference type="InterPro" id="IPR016024">
    <property type="entry name" value="ARM-type_fold"/>
</dbReference>
<dbReference type="Pfam" id="PF22964">
    <property type="entry name" value="ZER1-like_2nd"/>
    <property type="match status" value="1"/>
</dbReference>
<evidence type="ECO:0000259" key="4">
    <source>
        <dbReference type="Pfam" id="PF22964"/>
    </source>
</evidence>
<accession>A0A8C7MWG1</accession>
<gene>
    <name evidence="5" type="primary">zyg11l</name>
</gene>
<dbReference type="InterPro" id="IPR051341">
    <property type="entry name" value="Zyg-11_UBL_adapter"/>
</dbReference>
<dbReference type="SUPFAM" id="SSF48371">
    <property type="entry name" value="ARM repeat"/>
    <property type="match status" value="1"/>
</dbReference>
<feature type="region of interest" description="Disordered" evidence="3">
    <location>
        <begin position="733"/>
        <end position="752"/>
    </location>
</feature>
<feature type="compositionally biased region" description="Basic and acidic residues" evidence="3">
    <location>
        <begin position="743"/>
        <end position="752"/>
    </location>
</feature>
<evidence type="ECO:0000256" key="3">
    <source>
        <dbReference type="SAM" id="MobiDB-lite"/>
    </source>
</evidence>
<dbReference type="SUPFAM" id="SSF52047">
    <property type="entry name" value="RNI-like"/>
    <property type="match status" value="1"/>
</dbReference>
<dbReference type="Gene3D" id="3.80.10.10">
    <property type="entry name" value="Ribonuclease Inhibitor"/>
    <property type="match status" value="1"/>
</dbReference>
<comment type="similarity">
    <text evidence="1">Belongs to the zyg-11 family.</text>
</comment>
<dbReference type="PANTHER" id="PTHR12904:SF22">
    <property type="entry name" value="ZYG-11 FAMILY MEMBER B, CELL CYCLE REGULATOR"/>
    <property type="match status" value="1"/>
</dbReference>
<dbReference type="InterPro" id="IPR055142">
    <property type="entry name" value="ZER1-like_C"/>
</dbReference>
<reference evidence="5" key="2">
    <citation type="submission" date="2025-09" db="UniProtKB">
        <authorList>
            <consortium name="Ensembl"/>
        </authorList>
    </citation>
    <scope>IDENTIFICATION</scope>
</reference>
<reference evidence="5" key="1">
    <citation type="submission" date="2025-08" db="UniProtKB">
        <authorList>
            <consortium name="Ensembl"/>
        </authorList>
    </citation>
    <scope>IDENTIFICATION</scope>
</reference>
<dbReference type="PANTHER" id="PTHR12904">
    <property type="match status" value="1"/>
</dbReference>
<evidence type="ECO:0000256" key="1">
    <source>
        <dbReference type="ARBA" id="ARBA00009420"/>
    </source>
</evidence>
<proteinExistence type="inferred from homology"/>
<dbReference type="Proteomes" id="UP000694557">
    <property type="component" value="Unassembled WGS sequence"/>
</dbReference>
<name>A0A8C7MWG1_ONCKI</name>